<evidence type="ECO:0000313" key="2">
    <source>
        <dbReference type="EMBL" id="TMM52764.1"/>
    </source>
</evidence>
<dbReference type="PROSITE" id="PS50109">
    <property type="entry name" value="HIS_KIN"/>
    <property type="match status" value="1"/>
</dbReference>
<gene>
    <name evidence="2" type="ORF">FDT80_10920</name>
</gene>
<dbReference type="Pfam" id="PF02518">
    <property type="entry name" value="HATPase_c"/>
    <property type="match status" value="1"/>
</dbReference>
<dbReference type="SUPFAM" id="SSF55874">
    <property type="entry name" value="ATPase domain of HSP90 chaperone/DNA topoisomerase II/histidine kinase"/>
    <property type="match status" value="1"/>
</dbReference>
<evidence type="ECO:0000313" key="3">
    <source>
        <dbReference type="Proteomes" id="UP000309550"/>
    </source>
</evidence>
<protein>
    <submittedName>
        <fullName evidence="2">GAF domain-containing protein</fullName>
    </submittedName>
</protein>
<dbReference type="InterPro" id="IPR029016">
    <property type="entry name" value="GAF-like_dom_sf"/>
</dbReference>
<dbReference type="Proteomes" id="UP000309550">
    <property type="component" value="Unassembled WGS sequence"/>
</dbReference>
<dbReference type="InterPro" id="IPR005467">
    <property type="entry name" value="His_kinase_dom"/>
</dbReference>
<dbReference type="SUPFAM" id="SSF55781">
    <property type="entry name" value="GAF domain-like"/>
    <property type="match status" value="1"/>
</dbReference>
<dbReference type="Gene3D" id="3.30.565.10">
    <property type="entry name" value="Histidine kinase-like ATPase, C-terminal domain"/>
    <property type="match status" value="1"/>
</dbReference>
<evidence type="ECO:0000259" key="1">
    <source>
        <dbReference type="PROSITE" id="PS50109"/>
    </source>
</evidence>
<name>A0A5S3PFC8_9RHOB</name>
<proteinExistence type="predicted"/>
<accession>A0A5S3PFC8</accession>
<dbReference type="PANTHER" id="PTHR43102:SF2">
    <property type="entry name" value="GAF DOMAIN-CONTAINING PROTEIN"/>
    <property type="match status" value="1"/>
</dbReference>
<dbReference type="SMART" id="SM00065">
    <property type="entry name" value="GAF"/>
    <property type="match status" value="1"/>
</dbReference>
<dbReference type="SMART" id="SM00387">
    <property type="entry name" value="HATPase_c"/>
    <property type="match status" value="1"/>
</dbReference>
<keyword evidence="3" id="KW-1185">Reference proteome</keyword>
<dbReference type="PANTHER" id="PTHR43102">
    <property type="entry name" value="SLR1143 PROTEIN"/>
    <property type="match status" value="1"/>
</dbReference>
<feature type="domain" description="Histidine kinase" evidence="1">
    <location>
        <begin position="172"/>
        <end position="360"/>
    </location>
</feature>
<comment type="caution">
    <text evidence="2">The sequence shown here is derived from an EMBL/GenBank/DDBJ whole genome shotgun (WGS) entry which is preliminary data.</text>
</comment>
<sequence>MDADAKEKEAQRLITLRDFGILDSGPEEDFDAIARLAAAICETPVALVSLIDQDRQWFKARIGFDPAQTPLSQSICAHAIETDDILEIEDTSLDPRTTDNTLVSEPGGIRFYAGAPLRTRQGLALGALCVLDRVPRRLTDVQRQTLSVLADQVMRQIELRRALADADVLRREVDHRVKNSLQSIEALIRMQARQSESEDVRASLAAVQGRLATVSGLHQALYQTDTGASVDIAAFLATVVKGVAQQLPRYVKIDVDLAPLPLPSRKASALGMIVNEAVTNAAKYAFDGRNCGRISIRGQQSDGQYILTCTDDGPGLGTSHNGQSGLGLRIIEASAQQLGGDMHLPHSESGTEVRVVWPLD</sequence>
<dbReference type="EMBL" id="VANS01000002">
    <property type="protein sequence ID" value="TMM52764.1"/>
    <property type="molecule type" value="Genomic_DNA"/>
</dbReference>
<dbReference type="Pfam" id="PF01590">
    <property type="entry name" value="GAF"/>
    <property type="match status" value="1"/>
</dbReference>
<dbReference type="Gene3D" id="3.30.450.40">
    <property type="match status" value="1"/>
</dbReference>
<dbReference type="OrthoDB" id="9816309at2"/>
<dbReference type="RefSeq" id="WP_138662305.1">
    <property type="nucleotide sequence ID" value="NZ_VANS01000002.1"/>
</dbReference>
<dbReference type="InterPro" id="IPR011495">
    <property type="entry name" value="Sig_transdc_His_kin_sub2_dim/P"/>
</dbReference>
<dbReference type="AlphaFoldDB" id="A0A5S3PFC8"/>
<dbReference type="InterPro" id="IPR003018">
    <property type="entry name" value="GAF"/>
</dbReference>
<dbReference type="Pfam" id="PF07568">
    <property type="entry name" value="HisKA_2"/>
    <property type="match status" value="1"/>
</dbReference>
<dbReference type="InterPro" id="IPR003594">
    <property type="entry name" value="HATPase_dom"/>
</dbReference>
<dbReference type="InterPro" id="IPR036890">
    <property type="entry name" value="HATPase_C_sf"/>
</dbReference>
<organism evidence="2 3">
    <name type="scientific">Sulfitobacter sabulilitoris</name>
    <dbReference type="NCBI Taxonomy" id="2562655"/>
    <lineage>
        <taxon>Bacteria</taxon>
        <taxon>Pseudomonadati</taxon>
        <taxon>Pseudomonadota</taxon>
        <taxon>Alphaproteobacteria</taxon>
        <taxon>Rhodobacterales</taxon>
        <taxon>Roseobacteraceae</taxon>
        <taxon>Sulfitobacter</taxon>
    </lineage>
</organism>
<reference evidence="2 3" key="1">
    <citation type="submission" date="2019-05" db="EMBL/GenBank/DDBJ databases">
        <title>Sulfitobacter sabulilitoris sp. nov., isolated from a marine sand.</title>
        <authorList>
            <person name="Yoon J.-H."/>
        </authorList>
    </citation>
    <scope>NUCLEOTIDE SEQUENCE [LARGE SCALE GENOMIC DNA]</scope>
    <source>
        <strain evidence="2 3">HSMS-29</strain>
    </source>
</reference>